<protein>
    <submittedName>
        <fullName evidence="2">Uncharacterized protein</fullName>
    </submittedName>
</protein>
<proteinExistence type="predicted"/>
<dbReference type="STRING" id="112268.A0A182WIG1"/>
<dbReference type="EnsemblMetazoa" id="AMIN010165-RA">
    <property type="protein sequence ID" value="AMIN010165-PA"/>
    <property type="gene ID" value="AMIN010165"/>
</dbReference>
<evidence type="ECO:0000313" key="2">
    <source>
        <dbReference type="EnsemblMetazoa" id="AMIN010165-PA"/>
    </source>
</evidence>
<keyword evidence="1" id="KW-0732">Signal</keyword>
<feature type="chain" id="PRO_5008141508" evidence="1">
    <location>
        <begin position="24"/>
        <end position="184"/>
    </location>
</feature>
<dbReference type="VEuPathDB" id="VectorBase:AMIN010165"/>
<organism evidence="2 3">
    <name type="scientific">Anopheles minimus</name>
    <dbReference type="NCBI Taxonomy" id="112268"/>
    <lineage>
        <taxon>Eukaryota</taxon>
        <taxon>Metazoa</taxon>
        <taxon>Ecdysozoa</taxon>
        <taxon>Arthropoda</taxon>
        <taxon>Hexapoda</taxon>
        <taxon>Insecta</taxon>
        <taxon>Pterygota</taxon>
        <taxon>Neoptera</taxon>
        <taxon>Endopterygota</taxon>
        <taxon>Diptera</taxon>
        <taxon>Nematocera</taxon>
        <taxon>Culicoidea</taxon>
        <taxon>Culicidae</taxon>
        <taxon>Anophelinae</taxon>
        <taxon>Anopheles</taxon>
    </lineage>
</organism>
<accession>A0A182WIG1</accession>
<reference evidence="3" key="1">
    <citation type="submission" date="2013-03" db="EMBL/GenBank/DDBJ databases">
        <title>The Genome Sequence of Anopheles minimus MINIMUS1.</title>
        <authorList>
            <consortium name="The Broad Institute Genomics Platform"/>
            <person name="Neafsey D.E."/>
            <person name="Walton C."/>
            <person name="Walker B."/>
            <person name="Young S.K."/>
            <person name="Zeng Q."/>
            <person name="Gargeya S."/>
            <person name="Fitzgerald M."/>
            <person name="Haas B."/>
            <person name="Abouelleil A."/>
            <person name="Allen A.W."/>
            <person name="Alvarado L."/>
            <person name="Arachchi H.M."/>
            <person name="Berlin A.M."/>
            <person name="Chapman S.B."/>
            <person name="Gainer-Dewar J."/>
            <person name="Goldberg J."/>
            <person name="Griggs A."/>
            <person name="Gujja S."/>
            <person name="Hansen M."/>
            <person name="Howarth C."/>
            <person name="Imamovic A."/>
            <person name="Ireland A."/>
            <person name="Larimer J."/>
            <person name="McCowan C."/>
            <person name="Murphy C."/>
            <person name="Pearson M."/>
            <person name="Poon T.W."/>
            <person name="Priest M."/>
            <person name="Roberts A."/>
            <person name="Saif S."/>
            <person name="Shea T."/>
            <person name="Sisk P."/>
            <person name="Sykes S."/>
            <person name="Wortman J."/>
            <person name="Nusbaum C."/>
            <person name="Birren B."/>
        </authorList>
    </citation>
    <scope>NUCLEOTIDE SEQUENCE [LARGE SCALE GENOMIC DNA]</scope>
    <source>
        <strain evidence="3">MINIMUS1</strain>
    </source>
</reference>
<feature type="signal peptide" evidence="1">
    <location>
        <begin position="1"/>
        <end position="23"/>
    </location>
</feature>
<name>A0A182WIG1_9DIPT</name>
<dbReference type="AlphaFoldDB" id="A0A182WIG1"/>
<evidence type="ECO:0000313" key="3">
    <source>
        <dbReference type="Proteomes" id="UP000075920"/>
    </source>
</evidence>
<keyword evidence="3" id="KW-1185">Reference proteome</keyword>
<evidence type="ECO:0000256" key="1">
    <source>
        <dbReference type="SAM" id="SignalP"/>
    </source>
</evidence>
<reference evidence="2" key="2">
    <citation type="submission" date="2020-05" db="UniProtKB">
        <authorList>
            <consortium name="EnsemblMetazoa"/>
        </authorList>
    </citation>
    <scope>IDENTIFICATION</scope>
    <source>
        <strain evidence="2">MINIMUS1</strain>
    </source>
</reference>
<sequence>MRLTYPSLLRMLLVLDVLKRNAAIRLTCFSMFCNVIDFTSNEDTFVYQYIPTNTSMVVLQNVLIEHLEMQMLTKLPPIVTVQSSLALKWISVPMDVNDLRITSTSLTKINFDERSMLSRLTVKESKLAKLPRTLGNARSLEFVSVTESNVRHLDLAAFCDYSLLQIIGTEWDFLPSQEKGSFGF</sequence>
<dbReference type="Proteomes" id="UP000075920">
    <property type="component" value="Unassembled WGS sequence"/>
</dbReference>